<evidence type="ECO:0000313" key="2">
    <source>
        <dbReference type="Proteomes" id="UP000199220"/>
    </source>
</evidence>
<dbReference type="EMBL" id="FNTX01000002">
    <property type="protein sequence ID" value="SEE67287.1"/>
    <property type="molecule type" value="Genomic_DNA"/>
</dbReference>
<name>A0A1H5KSB6_9MICO</name>
<evidence type="ECO:0008006" key="3">
    <source>
        <dbReference type="Google" id="ProtNLM"/>
    </source>
</evidence>
<dbReference type="STRING" id="648782.SAMN04488554_2404"/>
<dbReference type="OrthoDB" id="4763494at2"/>
<reference evidence="2" key="1">
    <citation type="submission" date="2016-10" db="EMBL/GenBank/DDBJ databases">
        <authorList>
            <person name="Varghese N."/>
            <person name="Submissions S."/>
        </authorList>
    </citation>
    <scope>NUCLEOTIDE SEQUENCE [LARGE SCALE GENOMIC DNA]</scope>
    <source>
        <strain evidence="2">DSM 21368</strain>
    </source>
</reference>
<dbReference type="RefSeq" id="WP_139177749.1">
    <property type="nucleotide sequence ID" value="NZ_FNTX01000002.1"/>
</dbReference>
<gene>
    <name evidence="1" type="ORF">SAMN04488554_2404</name>
</gene>
<dbReference type="InterPro" id="IPR024524">
    <property type="entry name" value="DUF3800"/>
</dbReference>
<evidence type="ECO:0000313" key="1">
    <source>
        <dbReference type="EMBL" id="SEE67287.1"/>
    </source>
</evidence>
<accession>A0A1H5KSB6</accession>
<organism evidence="1 2">
    <name type="scientific">Ruania alba</name>
    <dbReference type="NCBI Taxonomy" id="648782"/>
    <lineage>
        <taxon>Bacteria</taxon>
        <taxon>Bacillati</taxon>
        <taxon>Actinomycetota</taxon>
        <taxon>Actinomycetes</taxon>
        <taxon>Micrococcales</taxon>
        <taxon>Ruaniaceae</taxon>
        <taxon>Ruania</taxon>
    </lineage>
</organism>
<dbReference type="Pfam" id="PF12686">
    <property type="entry name" value="DUF3800"/>
    <property type="match status" value="1"/>
</dbReference>
<sequence>MPPALTRLIYVDDSGHPSQGLVVYGWVECSPDRWADVLSSWLDTRKRLWREYGIPVSRELHSTDYVNGRGRISRRVPRRYVRAGVEQWKDFGREVARECLETIRSTGGIRVGAVWRPGSPEELTRNRRATYEALLTRLQHELVAMDALAMVFMDGDGSDPTYRSCHRALSLQDRHVIEDAVHLDSRESRLVQMADLVAWSAMAHVDRHEANIFAWSWYQTYLSERDPWREPQQV</sequence>
<keyword evidence="2" id="KW-1185">Reference proteome</keyword>
<proteinExistence type="predicted"/>
<dbReference type="AlphaFoldDB" id="A0A1H5KSB6"/>
<protein>
    <recommendedName>
        <fullName evidence="3">DUF3800 domain-containing protein</fullName>
    </recommendedName>
</protein>
<dbReference type="Proteomes" id="UP000199220">
    <property type="component" value="Unassembled WGS sequence"/>
</dbReference>